<gene>
    <name evidence="1" type="ORF">IFE08_05555</name>
</gene>
<dbReference type="AlphaFoldDB" id="A0A7S6WR50"/>
<reference evidence="1 2" key="1">
    <citation type="submission" date="2020-09" db="EMBL/GenBank/DDBJ databases">
        <title>Characterization of Treponema spp. from bovine digital dermatitis in Korea.</title>
        <authorList>
            <person name="Espiritu H.M."/>
            <person name="Cho Y.I."/>
            <person name="Mamuad L."/>
        </authorList>
    </citation>
    <scope>NUCLEOTIDE SEQUENCE [LARGE SCALE GENOMIC DNA]</scope>
    <source>
        <strain evidence="1 2">KS1</strain>
    </source>
</reference>
<evidence type="ECO:0000313" key="1">
    <source>
        <dbReference type="EMBL" id="QOW61828.1"/>
    </source>
</evidence>
<dbReference type="RefSeq" id="WP_024467974.1">
    <property type="nucleotide sequence ID" value="NZ_CP061839.1"/>
</dbReference>
<accession>A0A7S6WR50</accession>
<organism evidence="1 2">
    <name type="scientific">Treponema pedis</name>
    <dbReference type="NCBI Taxonomy" id="409322"/>
    <lineage>
        <taxon>Bacteria</taxon>
        <taxon>Pseudomonadati</taxon>
        <taxon>Spirochaetota</taxon>
        <taxon>Spirochaetia</taxon>
        <taxon>Spirochaetales</taxon>
        <taxon>Treponemataceae</taxon>
        <taxon>Treponema</taxon>
    </lineage>
</organism>
<sequence>MKAMLVSEAADSGEKLKPIFRENSFELIHYRSPVKALDNMEEILPDAVIINAMDFPRHWKVITQYIRWDNTKEKIIIILLTNKNFVESDADKAIKIGVQGIIEIKDGNFSCILAELKKIFARYGYASKNDTDNDGLAEQVQFLFTNPVTEVIITGTVKNLTKTGLSFLPDMPANTAELKEGEILNQCSLKIENNVIVPSCKVKSNNQLIELSFTDLSLHDQNIITYFLNAQ</sequence>
<evidence type="ECO:0000313" key="2">
    <source>
        <dbReference type="Proteomes" id="UP000593915"/>
    </source>
</evidence>
<proteinExistence type="predicted"/>
<name>A0A7S6WR50_9SPIR</name>
<protein>
    <recommendedName>
        <fullName evidence="3">PilZ domain-containing protein</fullName>
    </recommendedName>
</protein>
<dbReference type="EMBL" id="CP061839">
    <property type="protein sequence ID" value="QOW61828.1"/>
    <property type="molecule type" value="Genomic_DNA"/>
</dbReference>
<dbReference type="Proteomes" id="UP000593915">
    <property type="component" value="Chromosome"/>
</dbReference>
<evidence type="ECO:0008006" key="3">
    <source>
        <dbReference type="Google" id="ProtNLM"/>
    </source>
</evidence>